<reference evidence="2 3" key="1">
    <citation type="submission" date="2019-03" db="EMBL/GenBank/DDBJ databases">
        <title>Genomic Encyclopedia of Archaeal and Bacterial Type Strains, Phase II (KMG-II): from individual species to whole genera.</title>
        <authorList>
            <person name="Goeker M."/>
        </authorList>
    </citation>
    <scope>NUCLEOTIDE SEQUENCE [LARGE SCALE GENOMIC DNA]</scope>
    <source>
        <strain evidence="2 3">DSM 45499</strain>
    </source>
</reference>
<keyword evidence="3" id="KW-1185">Reference proteome</keyword>
<protein>
    <submittedName>
        <fullName evidence="2">Uncharacterized protein</fullName>
    </submittedName>
</protein>
<comment type="caution">
    <text evidence="2">The sequence shown here is derived from an EMBL/GenBank/DDBJ whole genome shotgun (WGS) entry which is preliminary data.</text>
</comment>
<dbReference type="EMBL" id="SOCP01000002">
    <property type="protein sequence ID" value="TDV56629.1"/>
    <property type="molecule type" value="Genomic_DNA"/>
</dbReference>
<name>A0A4R7W3V4_9PSEU</name>
<proteinExistence type="predicted"/>
<evidence type="ECO:0000313" key="2">
    <source>
        <dbReference type="EMBL" id="TDV56629.1"/>
    </source>
</evidence>
<gene>
    <name evidence="2" type="ORF">CLV71_102696</name>
</gene>
<dbReference type="Proteomes" id="UP000294927">
    <property type="component" value="Unassembled WGS sequence"/>
</dbReference>
<organism evidence="2 3">
    <name type="scientific">Actinophytocola oryzae</name>
    <dbReference type="NCBI Taxonomy" id="502181"/>
    <lineage>
        <taxon>Bacteria</taxon>
        <taxon>Bacillati</taxon>
        <taxon>Actinomycetota</taxon>
        <taxon>Actinomycetes</taxon>
        <taxon>Pseudonocardiales</taxon>
        <taxon>Pseudonocardiaceae</taxon>
    </lineage>
</organism>
<sequence>MHSTGAEPFDDQPVTTRVSYLDEPITVHSPTPGPVTMTVGWLADTEPSVGTKVIKPTERPGPAPARTQAQTKTSRRGRTGNR</sequence>
<evidence type="ECO:0000313" key="3">
    <source>
        <dbReference type="Proteomes" id="UP000294927"/>
    </source>
</evidence>
<accession>A0A4R7W3V4</accession>
<dbReference type="AlphaFoldDB" id="A0A4R7W3V4"/>
<feature type="region of interest" description="Disordered" evidence="1">
    <location>
        <begin position="47"/>
        <end position="82"/>
    </location>
</feature>
<feature type="compositionally biased region" description="Basic residues" evidence="1">
    <location>
        <begin position="73"/>
        <end position="82"/>
    </location>
</feature>
<evidence type="ECO:0000256" key="1">
    <source>
        <dbReference type="SAM" id="MobiDB-lite"/>
    </source>
</evidence>